<feature type="coiled-coil region" evidence="1">
    <location>
        <begin position="503"/>
        <end position="566"/>
    </location>
</feature>
<evidence type="ECO:0000313" key="3">
    <source>
        <dbReference type="EMBL" id="PUE67296.1"/>
    </source>
</evidence>
<sequence length="673" mass="79240">MNKTELSISKNLASYAVYKELYDSKKDNYDIIIEFIKSSIKTKKLLRFTAQDIYLNLKEDFDFEIPESIIRTALKRLRAEKSEGYYSISYDASSENLIVDNKQEKIIENNEHIIANLYSYIEGKNHKTLIQNDKDEISQSFSSFLLNENGFENKFYEDISSFIISNQNNLEFKKQLNIIREGVILYSGVRYGEITQKRKELVDYLVIYLDTEILFHFAGYNGELYKSLFEDFYKLVKEINSSNRKIFFKYFKTTEDEINGYFKKAAYLLDKPTKIDPSKTAMNSIIEGCSKGSDIISKKTNFFKLLETYNIDIDTTENYITDNTYKYNLISQDLLQDLEKNTPYEEYEISNSLNKLNSINILRAERCNNSFYNIGYILLSGNSKIFKIAWNQYLKTQGEVPLVTHLDFLINKFWLKLNKGFGNTNFPKIFDVITKAQIVLSNNINNNVHKKYSELQQLVQNGKIDKDEIIDTIINLKSEVKQPEEISQESLSDILDTLSIKDIEKYKYEKDKFKNKAVKSEEENAKLKNDIKSIRELTEEQKKELLESKNSELEALKKLKKIADENSSKQIDRYKTIWGSLIIGYYVCFFIFIYNFEWNIMEQWAWIFGAFPIVASLLYTILYERKFDILNHLSNKREKYIQREYKILELNVNKLSQLEIDVQNIQQNIALNR</sequence>
<dbReference type="RefSeq" id="WP_108527150.1">
    <property type="nucleotide sequence ID" value="NZ_MUXF01000003.1"/>
</dbReference>
<reference evidence="3 4" key="1">
    <citation type="submission" date="2017-02" db="EMBL/GenBank/DDBJ databases">
        <title>Arcobacter lacus sp. nov., a new species isolated from reclaimed water.</title>
        <authorList>
            <person name="Figueras M.J."/>
            <person name="Perez-Cataluna A."/>
            <person name="Salas-Masso N."/>
        </authorList>
    </citation>
    <scope>NUCLEOTIDE SEQUENCE [LARGE SCALE GENOMIC DNA]</scope>
    <source>
        <strain evidence="3 4">RW43-9</strain>
    </source>
</reference>
<evidence type="ECO:0000313" key="4">
    <source>
        <dbReference type="Proteomes" id="UP000251311"/>
    </source>
</evidence>
<comment type="caution">
    <text evidence="3">The sequence shown here is derived from an EMBL/GenBank/DDBJ whole genome shotgun (WGS) entry which is preliminary data.</text>
</comment>
<feature type="transmembrane region" description="Helical" evidence="2">
    <location>
        <begin position="604"/>
        <end position="623"/>
    </location>
</feature>
<keyword evidence="2" id="KW-0472">Membrane</keyword>
<gene>
    <name evidence="3" type="ORF">B0175_02610</name>
</gene>
<feature type="transmembrane region" description="Helical" evidence="2">
    <location>
        <begin position="577"/>
        <end position="598"/>
    </location>
</feature>
<keyword evidence="2" id="KW-1133">Transmembrane helix</keyword>
<evidence type="ECO:0000256" key="2">
    <source>
        <dbReference type="SAM" id="Phobius"/>
    </source>
</evidence>
<accession>A0ABX5JIR6</accession>
<evidence type="ECO:0000256" key="1">
    <source>
        <dbReference type="SAM" id="Coils"/>
    </source>
</evidence>
<keyword evidence="2" id="KW-0812">Transmembrane</keyword>
<name>A0ABX5JIR6_9BACT</name>
<dbReference type="EMBL" id="MUXF01000003">
    <property type="protein sequence ID" value="PUE67296.1"/>
    <property type="molecule type" value="Genomic_DNA"/>
</dbReference>
<dbReference type="Proteomes" id="UP000251311">
    <property type="component" value="Unassembled WGS sequence"/>
</dbReference>
<organism evidence="3 4">
    <name type="scientific">Arcobacter lacus</name>
    <dbReference type="NCBI Taxonomy" id="1912876"/>
    <lineage>
        <taxon>Bacteria</taxon>
        <taxon>Pseudomonadati</taxon>
        <taxon>Campylobacterota</taxon>
        <taxon>Epsilonproteobacteria</taxon>
        <taxon>Campylobacterales</taxon>
        <taxon>Arcobacteraceae</taxon>
        <taxon>Arcobacter</taxon>
    </lineage>
</organism>
<evidence type="ECO:0008006" key="5">
    <source>
        <dbReference type="Google" id="ProtNLM"/>
    </source>
</evidence>
<proteinExistence type="predicted"/>
<keyword evidence="4" id="KW-1185">Reference proteome</keyword>
<protein>
    <recommendedName>
        <fullName evidence="5">Calcium uniporter protein C-terminal domain-containing protein</fullName>
    </recommendedName>
</protein>
<keyword evidence="1" id="KW-0175">Coiled coil</keyword>